<organism evidence="4 5">
    <name type="scientific">Enterococcus innesii</name>
    <dbReference type="NCBI Taxonomy" id="2839759"/>
    <lineage>
        <taxon>Bacteria</taxon>
        <taxon>Bacillati</taxon>
        <taxon>Bacillota</taxon>
        <taxon>Bacilli</taxon>
        <taxon>Lactobacillales</taxon>
        <taxon>Enterococcaceae</taxon>
        <taxon>Enterococcus</taxon>
    </lineage>
</organism>
<evidence type="ECO:0000313" key="4">
    <source>
        <dbReference type="EMBL" id="BDG67003.1"/>
    </source>
</evidence>
<protein>
    <submittedName>
        <fullName evidence="4">Cell surface protein</fullName>
    </submittedName>
</protein>
<keyword evidence="1" id="KW-1133">Transmembrane helix</keyword>
<keyword evidence="1" id="KW-0812">Transmembrane</keyword>
<dbReference type="InterPro" id="IPR021759">
    <property type="entry name" value="WxLIP_HBD"/>
</dbReference>
<dbReference type="Pfam" id="PF06030">
    <property type="entry name" value="WxLIP_PGBD"/>
    <property type="match status" value="1"/>
</dbReference>
<evidence type="ECO:0000256" key="1">
    <source>
        <dbReference type="SAM" id="Phobius"/>
    </source>
</evidence>
<reference evidence="4 5" key="1">
    <citation type="submission" date="2022-03" db="EMBL/GenBank/DDBJ databases">
        <title>Complete genome sequence of Enterococcus innesii DB-1.</title>
        <authorList>
            <person name="Fukuda D."/>
            <person name="Nolasco-Hipolito C."/>
        </authorList>
    </citation>
    <scope>NUCLEOTIDE SEQUENCE [LARGE SCALE GENOMIC DNA]</scope>
    <source>
        <strain evidence="4 5">DB-1</strain>
    </source>
</reference>
<name>A0ABN6NPN7_9ENTE</name>
<evidence type="ECO:0000259" key="2">
    <source>
        <dbReference type="Pfam" id="PF06030"/>
    </source>
</evidence>
<dbReference type="InterPro" id="IPR010317">
    <property type="entry name" value="WxLIP_PGBD"/>
</dbReference>
<feature type="domain" description="WxL Interacting Protein host binding" evidence="3">
    <location>
        <begin position="167"/>
        <end position="299"/>
    </location>
</feature>
<feature type="transmembrane region" description="Helical" evidence="1">
    <location>
        <begin position="311"/>
        <end position="330"/>
    </location>
</feature>
<keyword evidence="1" id="KW-0472">Membrane</keyword>
<dbReference type="Proteomes" id="UP000831692">
    <property type="component" value="Chromosome"/>
</dbReference>
<accession>A0ABN6NPN7</accession>
<evidence type="ECO:0000313" key="5">
    <source>
        <dbReference type="Proteomes" id="UP000831692"/>
    </source>
</evidence>
<feature type="domain" description="WxL Interacting Protein peptidoglycan binding" evidence="2">
    <location>
        <begin position="39"/>
        <end position="158"/>
    </location>
</feature>
<proteinExistence type="predicted"/>
<dbReference type="RefSeq" id="WP_244352490.1">
    <property type="nucleotide sequence ID" value="NZ_AP025635.1"/>
</dbReference>
<keyword evidence="5" id="KW-1185">Reference proteome</keyword>
<evidence type="ECO:0000259" key="3">
    <source>
        <dbReference type="Pfam" id="PF11797"/>
    </source>
</evidence>
<sequence length="347" mass="38655">MHQKKVRGKGIQNWLVSILMVLFFIGTSSTGAADSLDTFDVQIKLPESQRDKELMYYDLLLEPKAEEKLAVMVSNKSEQPINLQLSFNRAVTNMTGVVEYSGANEEATPSAPYAIEELVTLSDETLSLAPNEQKEITLTVQMPSESFDGILAGGLYVQQTGSEEFQGNVQNLLAREVAVLLRNKESDIPPAVRIEEAHLEEINRRNVIIIAVENTAADYLSKATLTYEVFHDGQATAIKGEKEVQLAPNALMNYALPLDGNELLSGEYKIKTTLQAADQEWQGEPTFQVARQEAQERNEQDVSIEETSSPILLYLLIGGVLCLIIAYLIWHNRKLKRALNKTDDKTP</sequence>
<gene>
    <name evidence="4" type="ORF">ENLAB_05670</name>
</gene>
<dbReference type="Pfam" id="PF11797">
    <property type="entry name" value="WxLIP_HBD"/>
    <property type="match status" value="1"/>
</dbReference>
<dbReference type="EMBL" id="AP025635">
    <property type="protein sequence ID" value="BDG67003.1"/>
    <property type="molecule type" value="Genomic_DNA"/>
</dbReference>
<dbReference type="GeneID" id="83456566"/>